<comment type="caution">
    <text evidence="1">The sequence shown here is derived from an EMBL/GenBank/DDBJ whole genome shotgun (WGS) entry which is preliminary data.</text>
</comment>
<accession>A0A4R1K2X4</accession>
<proteinExistence type="predicted"/>
<dbReference type="RefSeq" id="WP_132874546.1">
    <property type="nucleotide sequence ID" value="NZ_SMGG01000007.1"/>
</dbReference>
<dbReference type="OrthoDB" id="8434746at2"/>
<gene>
    <name evidence="1" type="ORF">C8D98_2573</name>
</gene>
<reference evidence="1 2" key="1">
    <citation type="submission" date="2019-03" db="EMBL/GenBank/DDBJ databases">
        <title>Genomic Encyclopedia of Type Strains, Phase IV (KMG-IV): sequencing the most valuable type-strain genomes for metagenomic binning, comparative biology and taxonomic classification.</title>
        <authorList>
            <person name="Goeker M."/>
        </authorList>
    </citation>
    <scope>NUCLEOTIDE SEQUENCE [LARGE SCALE GENOMIC DNA]</scope>
    <source>
        <strain evidence="1 2">DSM 24984</strain>
    </source>
</reference>
<dbReference type="EMBL" id="SMGG01000007">
    <property type="protein sequence ID" value="TCK58372.1"/>
    <property type="molecule type" value="Genomic_DNA"/>
</dbReference>
<dbReference type="InterPro" id="IPR027417">
    <property type="entry name" value="P-loop_NTPase"/>
</dbReference>
<keyword evidence="2" id="KW-1185">Reference proteome</keyword>
<dbReference type="AlphaFoldDB" id="A0A4R1K2X4"/>
<dbReference type="Proteomes" id="UP000294614">
    <property type="component" value="Unassembled WGS sequence"/>
</dbReference>
<organism evidence="1 2">
    <name type="scientific">Seleniivibrio woodruffii</name>
    <dbReference type="NCBI Taxonomy" id="1078050"/>
    <lineage>
        <taxon>Bacteria</taxon>
        <taxon>Pseudomonadati</taxon>
        <taxon>Deferribacterota</taxon>
        <taxon>Deferribacteres</taxon>
        <taxon>Deferribacterales</taxon>
        <taxon>Geovibrionaceae</taxon>
        <taxon>Seleniivibrio</taxon>
    </lineage>
</organism>
<evidence type="ECO:0000313" key="1">
    <source>
        <dbReference type="EMBL" id="TCK58372.1"/>
    </source>
</evidence>
<dbReference type="SUPFAM" id="SSF52540">
    <property type="entry name" value="P-loop containing nucleoside triphosphate hydrolases"/>
    <property type="match status" value="1"/>
</dbReference>
<dbReference type="Gene3D" id="3.40.50.300">
    <property type="entry name" value="P-loop containing nucleotide triphosphate hydrolases"/>
    <property type="match status" value="1"/>
</dbReference>
<protein>
    <submittedName>
        <fullName evidence="1">Uncharacterized protein</fullName>
    </submittedName>
</protein>
<sequence length="931" mass="107496">MVRKLRNEIIINLNDERDAYAVSNTNEWIHIKQRKRIIELIQESLTKLENIKDYQNAFSAIRPHDTILISGGRGTGKTTFILSLFKEIESGTILSDKKIELIAPIDPTLIEDKSNILINIISKIKEKVKCSISVKNQCDKIDAQYRAWEESLKALADGLQGLDGIGGDMRTSDWHDSDYIMKKGLSNVHAANNLESNLSTFMKNSLTLLDKEIFMVAFDDIDTNFEKGWSVLEVLRKYLAIPQLITIMTGDISLYSLLVRKHQWENFGEDLIKNDVVQYTGRYNEPIRNPMRYDDTVSELEEQYMLKILKPERRIMLDSLFNKGSYFSIKIKHIDTSQSAIIQDLASFYSEFFNLFGIRSGFGRYYEYVTSQPIRKQKQLMYIYSKTKNKEIIINSMFDIFWTELDRCGINIFNLRNNRSNIMQESLHYLLKNFILYGGFSFELFSNNENINGSQLMLSFVLNNSFENNPSTIFDYLIRIGFSTNFIKRIEATTGQATYPVTNIPTSNDYLNHIGTWQDKSLVSIASASTSYIRALKSYNAIFNAKETLSFDDMGNYLGTAALYGYYKTSRKRINKKRIDEIITKDEENVEWVLAMLTIVNVSNASGQTIPVFSVHKLIGVLNRLINKYYESAYLNSEIIESELSKLGQIKDFLYPDWASKMPIKVNDNFETDEIEESHNQKNTNTKLNELATIISEWISSSEPINISPTLLGRISTRFFYALLRIDEKQYQKLGEYIHRVLIVFLYSILVEELDENSKEIRIQRTNPTDTDGLFDNALKTLAGIDGLNLPFFEWILTCPLITVYLDKETLKKISNYKESDINSEEFNIHAKLMKVDIYTKNVPSSTADNNEGIGEKPNIGVYNNKHIEIFETYLVRSGYDMKKINPRNNNILYEIKDKVNEDIQFPYRLPSIKTVSSLINTIKSRNSKKQ</sequence>
<name>A0A4R1K2X4_9BACT</name>
<evidence type="ECO:0000313" key="2">
    <source>
        <dbReference type="Proteomes" id="UP000294614"/>
    </source>
</evidence>